<dbReference type="GO" id="GO:0016787">
    <property type="term" value="F:hydrolase activity"/>
    <property type="evidence" value="ECO:0007669"/>
    <property type="project" value="UniProtKB-KW"/>
</dbReference>
<feature type="compositionally biased region" description="Acidic residues" evidence="5">
    <location>
        <begin position="794"/>
        <end position="809"/>
    </location>
</feature>
<dbReference type="InterPro" id="IPR002464">
    <property type="entry name" value="DNA/RNA_helicase_DEAH_CS"/>
</dbReference>
<feature type="compositionally biased region" description="Basic and acidic residues" evidence="5">
    <location>
        <begin position="1292"/>
        <end position="1305"/>
    </location>
</feature>
<dbReference type="InterPro" id="IPR049730">
    <property type="entry name" value="SNF2/RAD54-like_C"/>
</dbReference>
<dbReference type="SMART" id="SM00490">
    <property type="entry name" value="HELICc"/>
    <property type="match status" value="1"/>
</dbReference>
<dbReference type="Pfam" id="PF00271">
    <property type="entry name" value="Helicase_C"/>
    <property type="match status" value="1"/>
</dbReference>
<feature type="compositionally biased region" description="Acidic residues" evidence="5">
    <location>
        <begin position="900"/>
        <end position="909"/>
    </location>
</feature>
<evidence type="ECO:0000256" key="5">
    <source>
        <dbReference type="SAM" id="MobiDB-lite"/>
    </source>
</evidence>
<accession>A0A4Z2BBM3</accession>
<evidence type="ECO:0000259" key="7">
    <source>
        <dbReference type="PROSITE" id="PS51194"/>
    </source>
</evidence>
<dbReference type="SUPFAM" id="SSF52540">
    <property type="entry name" value="P-loop containing nucleoside triphosphate hydrolases"/>
    <property type="match status" value="2"/>
</dbReference>
<keyword evidence="3" id="KW-0347">Helicase</keyword>
<protein>
    <recommendedName>
        <fullName evidence="10">DNA excision repair protein ERCC-6-like 2</fullName>
    </recommendedName>
</protein>
<reference evidence="8 9" key="1">
    <citation type="submission" date="2019-04" db="EMBL/GenBank/DDBJ databases">
        <title>The sequence and de novo assembly of Takifugu bimaculatus genome using PacBio and Hi-C technologies.</title>
        <authorList>
            <person name="Xu P."/>
            <person name="Liu B."/>
            <person name="Zhou Z."/>
        </authorList>
    </citation>
    <scope>NUCLEOTIDE SEQUENCE [LARGE SCALE GENOMIC DNA]</scope>
    <source>
        <strain evidence="8">TB-2018</strain>
        <tissue evidence="8">Muscle</tissue>
    </source>
</reference>
<feature type="domain" description="Helicase ATP-binding" evidence="6">
    <location>
        <begin position="126"/>
        <end position="310"/>
    </location>
</feature>
<dbReference type="InterPro" id="IPR057931">
    <property type="entry name" value="RHH_ERCC6L2"/>
</dbReference>
<dbReference type="InterPro" id="IPR027417">
    <property type="entry name" value="P-loop_NTPase"/>
</dbReference>
<comment type="subcellular location">
    <subcellularLocation>
        <location evidence="1">Nucleus</location>
    </subcellularLocation>
</comment>
<dbReference type="GO" id="GO:0005634">
    <property type="term" value="C:nucleus"/>
    <property type="evidence" value="ECO:0007669"/>
    <property type="project" value="UniProtKB-SubCell"/>
</dbReference>
<evidence type="ECO:0000313" key="9">
    <source>
        <dbReference type="Proteomes" id="UP000516260"/>
    </source>
</evidence>
<dbReference type="InterPro" id="IPR014001">
    <property type="entry name" value="Helicase_ATP-bd"/>
</dbReference>
<feature type="compositionally biased region" description="Polar residues" evidence="5">
    <location>
        <begin position="1142"/>
        <end position="1152"/>
    </location>
</feature>
<feature type="compositionally biased region" description="Polar residues" evidence="5">
    <location>
        <begin position="1378"/>
        <end position="1388"/>
    </location>
</feature>
<dbReference type="Gene3D" id="3.40.50.10810">
    <property type="entry name" value="Tandem AAA-ATPase domain"/>
    <property type="match status" value="1"/>
</dbReference>
<name>A0A4Z2BBM3_9TELE</name>
<evidence type="ECO:0008006" key="10">
    <source>
        <dbReference type="Google" id="ProtNLM"/>
    </source>
</evidence>
<dbReference type="PROSITE" id="PS00690">
    <property type="entry name" value="DEAH_ATP_HELICASE"/>
    <property type="match status" value="1"/>
</dbReference>
<feature type="compositionally biased region" description="Basic and acidic residues" evidence="5">
    <location>
        <begin position="862"/>
        <end position="887"/>
    </location>
</feature>
<dbReference type="InterPro" id="IPR001650">
    <property type="entry name" value="Helicase_C-like"/>
</dbReference>
<evidence type="ECO:0000313" key="8">
    <source>
        <dbReference type="EMBL" id="TNM89733.1"/>
    </source>
</evidence>
<dbReference type="FunFam" id="3.40.50.10810:FF:000019">
    <property type="entry name" value="DNA excision repair protein ERCC-6-like 2 isoform X1"/>
    <property type="match status" value="1"/>
</dbReference>
<dbReference type="CDD" id="cd18793">
    <property type="entry name" value="SF2_C_SNF"/>
    <property type="match status" value="1"/>
</dbReference>
<dbReference type="InterPro" id="IPR050496">
    <property type="entry name" value="SNF2_RAD54_helicase_repair"/>
</dbReference>
<evidence type="ECO:0000256" key="2">
    <source>
        <dbReference type="ARBA" id="ARBA00022801"/>
    </source>
</evidence>
<dbReference type="PROSITE" id="PS51192">
    <property type="entry name" value="HELICASE_ATP_BIND_1"/>
    <property type="match status" value="1"/>
</dbReference>
<dbReference type="EMBL" id="SWLE01000017">
    <property type="protein sequence ID" value="TNM89733.1"/>
    <property type="molecule type" value="Genomic_DNA"/>
</dbReference>
<keyword evidence="3" id="KW-0067">ATP-binding</keyword>
<dbReference type="SMART" id="SM00487">
    <property type="entry name" value="DEXDc"/>
    <property type="match status" value="1"/>
</dbReference>
<evidence type="ECO:0000256" key="1">
    <source>
        <dbReference type="ARBA" id="ARBA00004123"/>
    </source>
</evidence>
<dbReference type="PANTHER" id="PTHR45629:SF7">
    <property type="entry name" value="DNA EXCISION REPAIR PROTEIN ERCC-6-RELATED"/>
    <property type="match status" value="1"/>
</dbReference>
<feature type="region of interest" description="Disordered" evidence="5">
    <location>
        <begin position="698"/>
        <end position="748"/>
    </location>
</feature>
<dbReference type="InterPro" id="IPR000330">
    <property type="entry name" value="SNF2_N"/>
</dbReference>
<feature type="compositionally biased region" description="Polar residues" evidence="5">
    <location>
        <begin position="1324"/>
        <end position="1358"/>
    </location>
</feature>
<feature type="compositionally biased region" description="Polar residues" evidence="5">
    <location>
        <begin position="1199"/>
        <end position="1209"/>
    </location>
</feature>
<feature type="region of interest" description="Disordered" evidence="5">
    <location>
        <begin position="1184"/>
        <end position="1358"/>
    </location>
</feature>
<feature type="region of interest" description="Disordered" evidence="5">
    <location>
        <begin position="1372"/>
        <end position="1417"/>
    </location>
</feature>
<evidence type="ECO:0000256" key="3">
    <source>
        <dbReference type="ARBA" id="ARBA00022806"/>
    </source>
</evidence>
<evidence type="ECO:0000259" key="6">
    <source>
        <dbReference type="PROSITE" id="PS51192"/>
    </source>
</evidence>
<feature type="region of interest" description="Disordered" evidence="5">
    <location>
        <begin position="1043"/>
        <end position="1064"/>
    </location>
</feature>
<sequence>MATDNWVKNDSWQVGDKCLVHDPKDGTLQEATIQRLSTSHDEDTMAWVVLSNQRNDEQEEEVVPVSKIIRAGLNHWTQEKPVFPSSITDPQSCVALELNDADGDKVPYTINRYLRNYQREGVRFIYNNYIRSSGCILGDDMGLGKTVQVIAFLSAVLHKTGTWVDVQKNRPQFLQSQFTSWQNKPNKVFLIVAPLSVLYNWKDELDTWGHFQSVVVHGLKKEEEFARIRKGRTEIALTTYETLRLCLDEFNAIDWSAVVVDEAHRIKNPNSQITQAMKDLKCEVRIGLTGTIFQNNLEELWCVMDWAIPGCLGSLGLFKTHYSYLIEQAQRHSATKRALATGRKTAKALARKISHWFLRRTKALIKEQLPKKDDRVVFCSLTEFQQMVYQTVLDTEDVTLLLRASEKCSCQSGRARRSCCYSTNSEGLKVKHLYFIYLAILRKVSNNVALLKSTAGTSKSQEKYVGAICSKVFQKFPDFVRRCKDESFEALSDPMYSGKMKVLEKLLKYYLQRRDKVLLFSLSTKLLDVLESYCMAQGLDYSRLDGTTKAKDRVQIVKEFNSSSHVNLCLVSTMAGGLGLNFVGANVVVLFDPTWNPSSDLQAIDRAYRIGQCRDVTVLRLISLGTVEEIIYLRQLYKQQLQCTVLGKESSRRYFEAVHGNFKGELFGIKNLFRLQTQGTCLTQKILEREGRLEAGITTTSVYTGEGPTEEGVSGSGNSRVRPDDKPANERREALQVPEGVLDFSSGSEEDECEFLKNAVDTKRGGNAATEPMSLLQHGFSKLLERVNGKAELIEDESCPSESSEEDLEDQGKTASSIPCNPDNHARCPKLQRKTADISSSSDSGGRNEGRNDKTRHHWKRWTKEGRTGGEEGEKKSSPNNSRHGDFSRPVQKSYHAEVYSDESEDLDTEITTRQKESTSGSKQRADCNKKRQHVSIKDRSKSSEDVEMFTSSEEEHTPSKKGKRARCHVTSVQTKKSGPSSKCQPSPTSGRRAGAIDSVLGQRVVGGSRAEELISRAAERDVFERKLHSQLPANHLLDNAEQSLSASPANRPCPSAVRSQKPSADHPVIFTKTSVHHTRHTTFIVGETPQAIRRQQLEEMAVKFQFPSVRQFAAELLRRDPGQRVTWLRQYYTSLDRPGLSTVTDNFPQPDSTRSTSSTSTIIAAMETHADTRTLQNCCQLAQRTPKYTRRNPKSRPGTPQNSVTSSQKKPRKPQTGAEEPHKSEKVSRKNSLGAPSDVPSVQSECQEEMVCRTREHRRTKRASVSGSGASRAGGGVGSDQASSSGLGSAEADRDGRSSADLSHDTSAMLSKPTAQEHRQEPKSSTGTSENVQGQRENVESPNTPRQNTPTSLHSSFLTDLIGDTSILDDLLKPKSRSAQRTPTCSSVRYPATPTPGRNFSTDSKTEQTRSKGSRKDFWDILSEGNEESINRLTDPAEVRRVCINTNFAAGSRSGETEGKSLWKTNEKFLWKK</sequence>
<feature type="region of interest" description="Disordered" evidence="5">
    <location>
        <begin position="1139"/>
        <end position="1160"/>
    </location>
</feature>
<dbReference type="InterPro" id="IPR058052">
    <property type="entry name" value="DEXHc_ERCC6L2"/>
</dbReference>
<keyword evidence="2" id="KW-0378">Hydrolase</keyword>
<dbReference type="InterPro" id="IPR038718">
    <property type="entry name" value="SNF2-like_sf"/>
</dbReference>
<dbReference type="Pfam" id="PF25806">
    <property type="entry name" value="RHH_ERCC6L2"/>
    <property type="match status" value="1"/>
</dbReference>
<feature type="region of interest" description="Disordered" evidence="5">
    <location>
        <begin position="794"/>
        <end position="994"/>
    </location>
</feature>
<feature type="compositionally biased region" description="Polar residues" evidence="5">
    <location>
        <begin position="971"/>
        <end position="990"/>
    </location>
</feature>
<organism evidence="8 9">
    <name type="scientific">Takifugu bimaculatus</name>
    <dbReference type="NCBI Taxonomy" id="433685"/>
    <lineage>
        <taxon>Eukaryota</taxon>
        <taxon>Metazoa</taxon>
        <taxon>Chordata</taxon>
        <taxon>Craniata</taxon>
        <taxon>Vertebrata</taxon>
        <taxon>Euteleostomi</taxon>
        <taxon>Actinopterygii</taxon>
        <taxon>Neopterygii</taxon>
        <taxon>Teleostei</taxon>
        <taxon>Neoteleostei</taxon>
        <taxon>Acanthomorphata</taxon>
        <taxon>Eupercaria</taxon>
        <taxon>Tetraodontiformes</taxon>
        <taxon>Tetradontoidea</taxon>
        <taxon>Tetraodontidae</taxon>
        <taxon>Takifugu</taxon>
    </lineage>
</organism>
<gene>
    <name evidence="8" type="ORF">fugu_003967</name>
</gene>
<feature type="compositionally biased region" description="Basic and acidic residues" evidence="5">
    <location>
        <begin position="721"/>
        <end position="734"/>
    </location>
</feature>
<feature type="compositionally biased region" description="Basic and acidic residues" evidence="5">
    <location>
        <begin position="1405"/>
        <end position="1417"/>
    </location>
</feature>
<dbReference type="GO" id="GO:0005524">
    <property type="term" value="F:ATP binding"/>
    <property type="evidence" value="ECO:0007669"/>
    <property type="project" value="InterPro"/>
</dbReference>
<feature type="domain" description="Helicase C-terminal" evidence="7">
    <location>
        <begin position="502"/>
        <end position="659"/>
    </location>
</feature>
<dbReference type="CDD" id="cd18005">
    <property type="entry name" value="DEXHc_ERCC6L2"/>
    <property type="match status" value="1"/>
</dbReference>
<dbReference type="GO" id="GO:0004386">
    <property type="term" value="F:helicase activity"/>
    <property type="evidence" value="ECO:0007669"/>
    <property type="project" value="UniProtKB-KW"/>
</dbReference>
<dbReference type="Proteomes" id="UP000516260">
    <property type="component" value="Chromosome 4"/>
</dbReference>
<feature type="compositionally biased region" description="Basic and acidic residues" evidence="5">
    <location>
        <begin position="924"/>
        <end position="945"/>
    </location>
</feature>
<proteinExistence type="predicted"/>
<keyword evidence="4" id="KW-0539">Nucleus</keyword>
<dbReference type="PROSITE" id="PS51194">
    <property type="entry name" value="HELICASE_CTER"/>
    <property type="match status" value="1"/>
</dbReference>
<dbReference type="Pfam" id="PF00176">
    <property type="entry name" value="SNF2-rel_dom"/>
    <property type="match status" value="1"/>
</dbReference>
<evidence type="ECO:0000256" key="4">
    <source>
        <dbReference type="ARBA" id="ARBA00023242"/>
    </source>
</evidence>
<comment type="caution">
    <text evidence="8">The sequence shown here is derived from an EMBL/GenBank/DDBJ whole genome shotgun (WGS) entry which is preliminary data.</text>
</comment>
<keyword evidence="3" id="KW-0547">Nucleotide-binding</keyword>
<dbReference type="Gene3D" id="3.40.50.300">
    <property type="entry name" value="P-loop containing nucleotide triphosphate hydrolases"/>
    <property type="match status" value="1"/>
</dbReference>
<keyword evidence="9" id="KW-1185">Reference proteome</keyword>
<feature type="compositionally biased region" description="Basic and acidic residues" evidence="5">
    <location>
        <begin position="1220"/>
        <end position="1229"/>
    </location>
</feature>
<dbReference type="PANTHER" id="PTHR45629">
    <property type="entry name" value="SNF2/RAD54 FAMILY MEMBER"/>
    <property type="match status" value="1"/>
</dbReference>